<comment type="function">
    <text evidence="14">Involved in mercury resistance. Probably transfers a mercuric ion from the periplasmic Hg(2+)-binding protein MerP to the cytoplasmic mercuric reductase MerA.</text>
</comment>
<comment type="caution">
    <text evidence="17">The sequence shown here is derived from an EMBL/GenBank/DDBJ whole genome shotgun (WGS) entry which is preliminary data.</text>
</comment>
<dbReference type="InterPro" id="IPR017969">
    <property type="entry name" value="Heavy-metal-associated_CS"/>
</dbReference>
<organism evidence="17 18">
    <name type="scientific">Novipirellula rosea</name>
    <dbReference type="NCBI Taxonomy" id="1031540"/>
    <lineage>
        <taxon>Bacteria</taxon>
        <taxon>Pseudomonadati</taxon>
        <taxon>Planctomycetota</taxon>
        <taxon>Planctomycetia</taxon>
        <taxon>Pirellulales</taxon>
        <taxon>Pirellulaceae</taxon>
        <taxon>Novipirellula</taxon>
    </lineage>
</organism>
<comment type="subcellular location">
    <subcellularLocation>
        <location evidence="1">Cell inner membrane</location>
        <topology evidence="1">Multi-pass membrane protein</topology>
    </subcellularLocation>
</comment>
<dbReference type="Gene3D" id="1.10.287.910">
    <property type="entry name" value="bacterial mercury transporter, merf"/>
    <property type="match status" value="1"/>
</dbReference>
<keyword evidence="5" id="KW-0475">Mercuric resistance</keyword>
<evidence type="ECO:0000256" key="9">
    <source>
        <dbReference type="ARBA" id="ARBA00022723"/>
    </source>
</evidence>
<keyword evidence="7" id="KW-0997">Cell inner membrane</keyword>
<dbReference type="Gene3D" id="3.30.70.100">
    <property type="match status" value="1"/>
</dbReference>
<dbReference type="Gene3D" id="2.20.25.270">
    <property type="match status" value="1"/>
</dbReference>
<keyword evidence="12 15" id="KW-0472">Membrane</keyword>
<dbReference type="RefSeq" id="WP_345321455.1">
    <property type="nucleotide sequence ID" value="NZ_BAABGA010000024.1"/>
</dbReference>
<accession>A0ABP8MLP0</accession>
<dbReference type="InterPro" id="IPR041854">
    <property type="entry name" value="BFD-like_2Fe2S-bd_dom_sf"/>
</dbReference>
<evidence type="ECO:0000256" key="7">
    <source>
        <dbReference type="ARBA" id="ARBA00022519"/>
    </source>
</evidence>
<dbReference type="InterPro" id="IPR006121">
    <property type="entry name" value="HMA_dom"/>
</dbReference>
<dbReference type="InterPro" id="IPR040890">
    <property type="entry name" value="Znf_CopZ"/>
</dbReference>
<evidence type="ECO:0000256" key="6">
    <source>
        <dbReference type="ARBA" id="ARBA00022475"/>
    </source>
</evidence>
<evidence type="ECO:0000256" key="14">
    <source>
        <dbReference type="ARBA" id="ARBA00045720"/>
    </source>
</evidence>
<evidence type="ECO:0000256" key="10">
    <source>
        <dbReference type="ARBA" id="ARBA00022914"/>
    </source>
</evidence>
<evidence type="ECO:0000256" key="12">
    <source>
        <dbReference type="ARBA" id="ARBA00023136"/>
    </source>
</evidence>
<reference evidence="18" key="1">
    <citation type="journal article" date="2019" name="Int. J. Syst. Evol. Microbiol.">
        <title>The Global Catalogue of Microorganisms (GCM) 10K type strain sequencing project: providing services to taxonomists for standard genome sequencing and annotation.</title>
        <authorList>
            <consortium name="The Broad Institute Genomics Platform"/>
            <consortium name="The Broad Institute Genome Sequencing Center for Infectious Disease"/>
            <person name="Wu L."/>
            <person name="Ma J."/>
        </authorList>
    </citation>
    <scope>NUCLEOTIDE SEQUENCE [LARGE SCALE GENOMIC DNA]</scope>
    <source>
        <strain evidence="18">JCM 17759</strain>
    </source>
</reference>
<dbReference type="PROSITE" id="PS50846">
    <property type="entry name" value="HMA_2"/>
    <property type="match status" value="1"/>
</dbReference>
<keyword evidence="8 15" id="KW-0812">Transmembrane</keyword>
<dbReference type="Proteomes" id="UP001500840">
    <property type="component" value="Unassembled WGS sequence"/>
</dbReference>
<evidence type="ECO:0000313" key="18">
    <source>
        <dbReference type="Proteomes" id="UP001500840"/>
    </source>
</evidence>
<evidence type="ECO:0000256" key="4">
    <source>
        <dbReference type="ARBA" id="ARBA00022448"/>
    </source>
</evidence>
<evidence type="ECO:0000313" key="17">
    <source>
        <dbReference type="EMBL" id="GAA4451426.1"/>
    </source>
</evidence>
<name>A0ABP8MLP0_9BACT</name>
<evidence type="ECO:0000256" key="5">
    <source>
        <dbReference type="ARBA" id="ARBA00022466"/>
    </source>
</evidence>
<feature type="transmembrane region" description="Helical" evidence="15">
    <location>
        <begin position="309"/>
        <end position="332"/>
    </location>
</feature>
<keyword evidence="10" id="KW-0476">Mercury</keyword>
<evidence type="ECO:0000256" key="2">
    <source>
        <dbReference type="ARBA" id="ARBA00008224"/>
    </source>
</evidence>
<keyword evidence="18" id="KW-1185">Reference proteome</keyword>
<dbReference type="SUPFAM" id="SSF55008">
    <property type="entry name" value="HMA, heavy metal-associated domain"/>
    <property type="match status" value="1"/>
</dbReference>
<dbReference type="InterPro" id="IPR036163">
    <property type="entry name" value="HMA_dom_sf"/>
</dbReference>
<evidence type="ECO:0000256" key="15">
    <source>
        <dbReference type="SAM" id="Phobius"/>
    </source>
</evidence>
<dbReference type="CDD" id="cd00371">
    <property type="entry name" value="HMA"/>
    <property type="match status" value="1"/>
</dbReference>
<feature type="domain" description="HMA" evidence="16">
    <location>
        <begin position="344"/>
        <end position="411"/>
    </location>
</feature>
<dbReference type="PROSITE" id="PS01047">
    <property type="entry name" value="HMA_1"/>
    <property type="match status" value="1"/>
</dbReference>
<proteinExistence type="inferred from homology"/>
<evidence type="ECO:0000256" key="13">
    <source>
        <dbReference type="ARBA" id="ARBA00030934"/>
    </source>
</evidence>
<dbReference type="InterPro" id="IPR003457">
    <property type="entry name" value="Transprt_MerT"/>
</dbReference>
<comment type="similarity">
    <text evidence="2">Belongs to the MerT family.</text>
</comment>
<evidence type="ECO:0000256" key="11">
    <source>
        <dbReference type="ARBA" id="ARBA00022989"/>
    </source>
</evidence>
<evidence type="ECO:0000256" key="8">
    <source>
        <dbReference type="ARBA" id="ARBA00022692"/>
    </source>
</evidence>
<keyword evidence="6" id="KW-1003">Cell membrane</keyword>
<evidence type="ECO:0000256" key="3">
    <source>
        <dbReference type="ARBA" id="ARBA00017053"/>
    </source>
</evidence>
<dbReference type="Gene3D" id="1.10.10.1100">
    <property type="entry name" value="BFD-like [2Fe-2S]-binding domain"/>
    <property type="match status" value="1"/>
</dbReference>
<keyword evidence="4" id="KW-0813">Transport</keyword>
<gene>
    <name evidence="17" type="ORF">GCM10023156_19080</name>
</gene>
<protein>
    <recommendedName>
        <fullName evidence="3">Mercuric transport protein MerT</fullName>
    </recommendedName>
    <alternativeName>
        <fullName evidence="13">Mercury ion transport protein</fullName>
    </alternativeName>
</protein>
<dbReference type="CDD" id="cd10141">
    <property type="entry name" value="CopZ-like_Fer2_BFD-like"/>
    <property type="match status" value="1"/>
</dbReference>
<dbReference type="Pfam" id="PF18423">
    <property type="entry name" value="zf_CopZ"/>
    <property type="match status" value="1"/>
</dbReference>
<dbReference type="Pfam" id="PF02411">
    <property type="entry name" value="MerT"/>
    <property type="match status" value="1"/>
</dbReference>
<feature type="transmembrane region" description="Helical" evidence="15">
    <location>
        <begin position="209"/>
        <end position="235"/>
    </location>
</feature>
<sequence length="411" mass="43472">MIDQVTTPNRVECPVCGKKAKRVAAATLRALLKDEFDGEFAADDHSSCSADGGCSSLTKDSGWRFCDSQDCDVVYFAETDERTFTKDQLHVAVGVKETTGERPLCYCFGHSVASIKEQLCSEGESNATADIRAKMKDPGCRCETENPSGSCCLGSVEKGIKIAKGEIGMDTAKTITTSAAPVGDKVAPVGDKAAPVGDKGEKIAKLGTLVSAIMASACCWLPLLLLAVGVSGAGIAATLEAYRPLFMVMTFGFLAAAFYYTYRPKNVYRPKNTNETAEGHGCCATEPTRGEACCATATGRFNMMTLNKVMLWGVTVMAVLFLFFPSYVGVFLGGDGKAVTDNMNRVVIKVDGMTCEGCSAGVAKAIRTVPGVLAVDVNYEQGTAIVGTEICCPVPKEQILVSLQDAGYTGR</sequence>
<keyword evidence="11 15" id="KW-1133">Transmembrane helix</keyword>
<dbReference type="Pfam" id="PF00403">
    <property type="entry name" value="HMA"/>
    <property type="match status" value="1"/>
</dbReference>
<feature type="transmembrane region" description="Helical" evidence="15">
    <location>
        <begin position="241"/>
        <end position="262"/>
    </location>
</feature>
<evidence type="ECO:0000256" key="1">
    <source>
        <dbReference type="ARBA" id="ARBA00004429"/>
    </source>
</evidence>
<keyword evidence="9" id="KW-0479">Metal-binding</keyword>
<dbReference type="EMBL" id="BAABGA010000024">
    <property type="protein sequence ID" value="GAA4451426.1"/>
    <property type="molecule type" value="Genomic_DNA"/>
</dbReference>
<evidence type="ECO:0000259" key="16">
    <source>
        <dbReference type="PROSITE" id="PS50846"/>
    </source>
</evidence>